<dbReference type="RefSeq" id="WP_185135524.1">
    <property type="nucleotide sequence ID" value="NZ_BORM01000011.1"/>
</dbReference>
<feature type="transmembrane region" description="Helical" evidence="1">
    <location>
        <begin position="134"/>
        <end position="155"/>
    </location>
</feature>
<feature type="transmembrane region" description="Helical" evidence="1">
    <location>
        <begin position="24"/>
        <end position="49"/>
    </location>
</feature>
<feature type="transmembrane region" description="Helical" evidence="1">
    <location>
        <begin position="423"/>
        <end position="442"/>
    </location>
</feature>
<evidence type="ECO:0000313" key="3">
    <source>
        <dbReference type="Proteomes" id="UP000553776"/>
    </source>
</evidence>
<dbReference type="EMBL" id="JACJVR010000031">
    <property type="protein sequence ID" value="MBB6691530.1"/>
    <property type="molecule type" value="Genomic_DNA"/>
</dbReference>
<feature type="transmembrane region" description="Helical" evidence="1">
    <location>
        <begin position="336"/>
        <end position="358"/>
    </location>
</feature>
<protein>
    <submittedName>
        <fullName evidence="2">Exopolysaccharide Pel transporter PelG</fullName>
    </submittedName>
</protein>
<dbReference type="AlphaFoldDB" id="A0A841U079"/>
<keyword evidence="1" id="KW-0812">Transmembrane</keyword>
<dbReference type="InterPro" id="IPR031617">
    <property type="entry name" value="PelG"/>
</dbReference>
<feature type="transmembrane region" description="Helical" evidence="1">
    <location>
        <begin position="187"/>
        <end position="208"/>
    </location>
</feature>
<gene>
    <name evidence="2" type="primary">pelG</name>
    <name evidence="2" type="ORF">H7B90_08980</name>
</gene>
<sequence>MAGIGFQLKTLFGREGIMHRMKAVAYASLVTVGPMICCMVGMIAIYLLMAFADTPYLERQLFQSGSSYAFAFSFMLTSPISLFTTRSVSDRLYTGQYRSLLPSFYGSLQIALAAAAVPALVFLFLAPLSLGAKVALIVMYMALCVIWMEVVYISAMKAYRNVALAFLIGVSLAVGLVWLLIRGGSHSVAYLFAAMAAGFTVTAGLLLVQIERFFRLTEDTSRVYEFLRDLRRHPSLLGTGLFTGLCMFEHQIAQWIANGQWIGGSFRVSPLYDVAVYFAVLSVLPTLIWFVVSVETTFYPKYRQYYDLVLTNGTIGEIDKARRELEKVLFSELAKLMGMQLAFSIFAVAAGIKFLPYIGFTSLQIDTYNILVMSFYVYVMTSIILLLLLYFDDRRGALAVSAVFLVLNLVSSVLLSADKYQGLSLFAGSFPSLLAALGRLLYRTKRLHYITFSAQPLVVRQ</sequence>
<keyword evidence="1" id="KW-0472">Membrane</keyword>
<name>A0A841U079_9BACL</name>
<feature type="transmembrane region" description="Helical" evidence="1">
    <location>
        <begin position="236"/>
        <end position="256"/>
    </location>
</feature>
<feature type="transmembrane region" description="Helical" evidence="1">
    <location>
        <begin position="370"/>
        <end position="391"/>
    </location>
</feature>
<feature type="transmembrane region" description="Helical" evidence="1">
    <location>
        <begin position="104"/>
        <end position="128"/>
    </location>
</feature>
<dbReference type="Pfam" id="PF16933">
    <property type="entry name" value="PelG"/>
    <property type="match status" value="1"/>
</dbReference>
<keyword evidence="3" id="KW-1185">Reference proteome</keyword>
<feature type="transmembrane region" description="Helical" evidence="1">
    <location>
        <begin position="162"/>
        <end position="181"/>
    </location>
</feature>
<feature type="transmembrane region" description="Helical" evidence="1">
    <location>
        <begin position="398"/>
        <end position="417"/>
    </location>
</feature>
<dbReference type="Proteomes" id="UP000553776">
    <property type="component" value="Unassembled WGS sequence"/>
</dbReference>
<comment type="caution">
    <text evidence="2">The sequence shown here is derived from an EMBL/GenBank/DDBJ whole genome shotgun (WGS) entry which is preliminary data.</text>
</comment>
<accession>A0A841U079</accession>
<organism evidence="2 3">
    <name type="scientific">Cohnella xylanilytica</name>
    <dbReference type="NCBI Taxonomy" id="557555"/>
    <lineage>
        <taxon>Bacteria</taxon>
        <taxon>Bacillati</taxon>
        <taxon>Bacillota</taxon>
        <taxon>Bacilli</taxon>
        <taxon>Bacillales</taxon>
        <taxon>Paenibacillaceae</taxon>
        <taxon>Cohnella</taxon>
    </lineage>
</organism>
<feature type="transmembrane region" description="Helical" evidence="1">
    <location>
        <begin position="61"/>
        <end position="83"/>
    </location>
</feature>
<reference evidence="2 3" key="1">
    <citation type="submission" date="2020-08" db="EMBL/GenBank/DDBJ databases">
        <title>Cohnella phylogeny.</title>
        <authorList>
            <person name="Dunlap C."/>
        </authorList>
    </citation>
    <scope>NUCLEOTIDE SEQUENCE [LARGE SCALE GENOMIC DNA]</scope>
    <source>
        <strain evidence="2 3">DSM 25239</strain>
    </source>
</reference>
<evidence type="ECO:0000256" key="1">
    <source>
        <dbReference type="SAM" id="Phobius"/>
    </source>
</evidence>
<evidence type="ECO:0000313" key="2">
    <source>
        <dbReference type="EMBL" id="MBB6691530.1"/>
    </source>
</evidence>
<feature type="transmembrane region" description="Helical" evidence="1">
    <location>
        <begin position="276"/>
        <end position="294"/>
    </location>
</feature>
<proteinExistence type="predicted"/>
<keyword evidence="1" id="KW-1133">Transmembrane helix</keyword>